<comment type="similarity">
    <text evidence="7">Belongs to the class-I aminoacyl-tRNA synthetase family.</text>
</comment>
<comment type="caution">
    <text evidence="9">The sequence shown here is derived from an EMBL/GenBank/DDBJ whole genome shotgun (WGS) entry which is preliminary data.</text>
</comment>
<feature type="domain" description="Glutamyl/glutaminyl-tRNA synthetase class Ib catalytic" evidence="8">
    <location>
        <begin position="10"/>
        <end position="114"/>
    </location>
</feature>
<dbReference type="Gene3D" id="3.40.50.620">
    <property type="entry name" value="HUPs"/>
    <property type="match status" value="1"/>
</dbReference>
<reference evidence="9 10" key="1">
    <citation type="submission" date="2023-09" db="EMBL/GenBank/DDBJ databases">
        <authorList>
            <person name="Rey-Velasco X."/>
        </authorList>
    </citation>
    <scope>NUCLEOTIDE SEQUENCE [LARGE SCALE GENOMIC DNA]</scope>
    <source>
        <strain evidence="9 10">F158</strain>
    </source>
</reference>
<dbReference type="GO" id="GO:0016874">
    <property type="term" value="F:ligase activity"/>
    <property type="evidence" value="ECO:0007669"/>
    <property type="project" value="UniProtKB-KW"/>
</dbReference>
<accession>A0ABU3DJW4</accession>
<dbReference type="Pfam" id="PF00749">
    <property type="entry name" value="tRNA-synt_1c"/>
    <property type="match status" value="2"/>
</dbReference>
<evidence type="ECO:0000256" key="7">
    <source>
        <dbReference type="RuleBase" id="RU363037"/>
    </source>
</evidence>
<keyword evidence="2" id="KW-0479">Metal-binding</keyword>
<keyword evidence="5 7" id="KW-0067">ATP-binding</keyword>
<evidence type="ECO:0000256" key="6">
    <source>
        <dbReference type="ARBA" id="ARBA00023146"/>
    </source>
</evidence>
<dbReference type="InterPro" id="IPR001412">
    <property type="entry name" value="aa-tRNA-synth_I_CS"/>
</dbReference>
<dbReference type="Proteomes" id="UP001265259">
    <property type="component" value="Unassembled WGS sequence"/>
</dbReference>
<evidence type="ECO:0000256" key="3">
    <source>
        <dbReference type="ARBA" id="ARBA00022741"/>
    </source>
</evidence>
<keyword evidence="3 7" id="KW-0547">Nucleotide-binding</keyword>
<feature type="domain" description="Glutamyl/glutaminyl-tRNA synthetase class Ib catalytic" evidence="8">
    <location>
        <begin position="184"/>
        <end position="276"/>
    </location>
</feature>
<dbReference type="PROSITE" id="PS00178">
    <property type="entry name" value="AA_TRNA_LIGASE_I"/>
    <property type="match status" value="1"/>
</dbReference>
<dbReference type="NCBIfam" id="NF004315">
    <property type="entry name" value="PRK05710.1-4"/>
    <property type="match status" value="1"/>
</dbReference>
<proteinExistence type="inferred from homology"/>
<keyword evidence="7" id="KW-0648">Protein biosynthesis</keyword>
<name>A0ABU3DJW4_9RHOB</name>
<keyword evidence="4" id="KW-0862">Zinc</keyword>
<protein>
    <submittedName>
        <fullName evidence="9">tRNA glutamyl-Q(34) synthetase GluQRS</fullName>
        <ecNumber evidence="9">6.1.1.-</ecNumber>
    </submittedName>
</protein>
<sequence length="288" mass="31352">MSLPEGAAFVTRFAPSPTGPLHLGHAYSAGLAFEMAKERGGSFLLRLEDLDRERSKPAFEALIAEDLSWLGLSWPEPVMRQSERGAAYRGALQQLWDAGLLYPCTCRRKDIRAAARAPQEGGDPLIGPDGIVYPGTCRGAPRTGPVPWHEALRLDIGLAMERAGTARFEEHGEAPGPRIATCRQMTEEVGDVVLSRRGWDASYHLAVVVDDAAQGVSCVVRGQDLAEATPIHVLLQILLGLPRPAYFHHRLIRDDAGKRLAKRDDARAICAYREAGMSAGEMRALIGL</sequence>
<dbReference type="SUPFAM" id="SSF52374">
    <property type="entry name" value="Nucleotidylyl transferase"/>
    <property type="match status" value="1"/>
</dbReference>
<organism evidence="9 10">
    <name type="scientific">Tropicimonas omnivorans</name>
    <dbReference type="NCBI Taxonomy" id="3075590"/>
    <lineage>
        <taxon>Bacteria</taxon>
        <taxon>Pseudomonadati</taxon>
        <taxon>Pseudomonadota</taxon>
        <taxon>Alphaproteobacteria</taxon>
        <taxon>Rhodobacterales</taxon>
        <taxon>Roseobacteraceae</taxon>
        <taxon>Tropicimonas</taxon>
    </lineage>
</organism>
<evidence type="ECO:0000256" key="4">
    <source>
        <dbReference type="ARBA" id="ARBA00022833"/>
    </source>
</evidence>
<dbReference type="PANTHER" id="PTHR43311">
    <property type="entry name" value="GLUTAMATE--TRNA LIGASE"/>
    <property type="match status" value="1"/>
</dbReference>
<dbReference type="PANTHER" id="PTHR43311:SF1">
    <property type="entry name" value="GLUTAMYL-Q TRNA(ASP) SYNTHETASE"/>
    <property type="match status" value="1"/>
</dbReference>
<keyword evidence="1 7" id="KW-0436">Ligase</keyword>
<dbReference type="InterPro" id="IPR014729">
    <property type="entry name" value="Rossmann-like_a/b/a_fold"/>
</dbReference>
<keyword evidence="6 7" id="KW-0030">Aminoacyl-tRNA synthetase</keyword>
<gene>
    <name evidence="9" type="primary">gluQRS</name>
    <name evidence="9" type="ORF">RM543_15060</name>
</gene>
<evidence type="ECO:0000313" key="9">
    <source>
        <dbReference type="EMBL" id="MDT0684008.1"/>
    </source>
</evidence>
<dbReference type="PRINTS" id="PR00987">
    <property type="entry name" value="TRNASYNTHGLU"/>
</dbReference>
<evidence type="ECO:0000313" key="10">
    <source>
        <dbReference type="Proteomes" id="UP001265259"/>
    </source>
</evidence>
<dbReference type="RefSeq" id="WP_311693063.1">
    <property type="nucleotide sequence ID" value="NZ_JAVRHL010000003.1"/>
</dbReference>
<evidence type="ECO:0000259" key="8">
    <source>
        <dbReference type="Pfam" id="PF00749"/>
    </source>
</evidence>
<dbReference type="InterPro" id="IPR049940">
    <property type="entry name" value="GluQ/Sye"/>
</dbReference>
<evidence type="ECO:0000256" key="5">
    <source>
        <dbReference type="ARBA" id="ARBA00022840"/>
    </source>
</evidence>
<dbReference type="InterPro" id="IPR000924">
    <property type="entry name" value="Glu/Gln-tRNA-synth"/>
</dbReference>
<dbReference type="InterPro" id="IPR020058">
    <property type="entry name" value="Glu/Gln-tRNA-synth_Ib_cat-dom"/>
</dbReference>
<evidence type="ECO:0000256" key="1">
    <source>
        <dbReference type="ARBA" id="ARBA00022598"/>
    </source>
</evidence>
<dbReference type="EMBL" id="JAVRHL010000003">
    <property type="protein sequence ID" value="MDT0684008.1"/>
    <property type="molecule type" value="Genomic_DNA"/>
</dbReference>
<keyword evidence="10" id="KW-1185">Reference proteome</keyword>
<evidence type="ECO:0000256" key="2">
    <source>
        <dbReference type="ARBA" id="ARBA00022723"/>
    </source>
</evidence>
<dbReference type="EC" id="6.1.1.-" evidence="9"/>